<evidence type="ECO:0000313" key="3">
    <source>
        <dbReference type="Proteomes" id="UP000606274"/>
    </source>
</evidence>
<keyword evidence="1" id="KW-1133">Transmembrane helix</keyword>
<evidence type="ECO:0000256" key="1">
    <source>
        <dbReference type="SAM" id="Phobius"/>
    </source>
</evidence>
<keyword evidence="3" id="KW-1185">Reference proteome</keyword>
<protein>
    <submittedName>
        <fullName evidence="2">Uncharacterized protein</fullName>
    </submittedName>
</protein>
<keyword evidence="1" id="KW-0472">Membrane</keyword>
<proteinExistence type="predicted"/>
<keyword evidence="1" id="KW-0812">Transmembrane</keyword>
<reference evidence="2" key="1">
    <citation type="submission" date="2020-08" db="EMBL/GenBank/DDBJ databases">
        <title>Chromosome-level assembly of Southern catfish (Silurus meridionalis) provides insights into visual adaptation to the nocturnal and benthic lifestyles.</title>
        <authorList>
            <person name="Zhang Y."/>
            <person name="Wang D."/>
            <person name="Peng Z."/>
        </authorList>
    </citation>
    <scope>NUCLEOTIDE SEQUENCE</scope>
    <source>
        <strain evidence="2">SWU-2019-XX</strain>
        <tissue evidence="2">Muscle</tissue>
    </source>
</reference>
<accession>A0A8T0BFD9</accession>
<organism evidence="2 3">
    <name type="scientific">Silurus meridionalis</name>
    <name type="common">Southern catfish</name>
    <name type="synonym">Silurus soldatovi meridionalis</name>
    <dbReference type="NCBI Taxonomy" id="175797"/>
    <lineage>
        <taxon>Eukaryota</taxon>
        <taxon>Metazoa</taxon>
        <taxon>Chordata</taxon>
        <taxon>Craniata</taxon>
        <taxon>Vertebrata</taxon>
        <taxon>Euteleostomi</taxon>
        <taxon>Actinopterygii</taxon>
        <taxon>Neopterygii</taxon>
        <taxon>Teleostei</taxon>
        <taxon>Ostariophysi</taxon>
        <taxon>Siluriformes</taxon>
        <taxon>Siluridae</taxon>
        <taxon>Silurus</taxon>
    </lineage>
</organism>
<sequence>MSASVWLRNIADVLSDTLSAFHSYTSSVRSGVSSIGRIGVPVLASVCGVWWWYSCRLVVITIGFVVWCCERTRVRAVFS</sequence>
<dbReference type="Proteomes" id="UP000606274">
    <property type="component" value="Unassembled WGS sequence"/>
</dbReference>
<evidence type="ECO:0000313" key="2">
    <source>
        <dbReference type="EMBL" id="KAF7705828.1"/>
    </source>
</evidence>
<gene>
    <name evidence="2" type="ORF">HF521_019082</name>
</gene>
<name>A0A8T0BFD9_SILME</name>
<feature type="transmembrane region" description="Helical" evidence="1">
    <location>
        <begin position="50"/>
        <end position="69"/>
    </location>
</feature>
<dbReference type="EMBL" id="JABFDY010000006">
    <property type="protein sequence ID" value="KAF7705828.1"/>
    <property type="molecule type" value="Genomic_DNA"/>
</dbReference>
<dbReference type="AlphaFoldDB" id="A0A8T0BFD9"/>
<comment type="caution">
    <text evidence="2">The sequence shown here is derived from an EMBL/GenBank/DDBJ whole genome shotgun (WGS) entry which is preliminary data.</text>
</comment>